<dbReference type="GO" id="GO:0046961">
    <property type="term" value="F:proton-transporting ATPase activity, rotational mechanism"/>
    <property type="evidence" value="ECO:0007669"/>
    <property type="project" value="InterPro"/>
</dbReference>
<comment type="function">
    <text evidence="8">Subunit of the V1 complex of vacuolar(H+)-ATPase (V-ATPase), a multisubunit enzyme composed of a peripheral complex (V1) that hydrolyzes ATP and a membrane integral complex (V0) that translocates protons. V-ATPase is responsible for acidifying and maintaining the pH of intracellular compartments and in some cell types, is targeted to the plasma membrane, where it is responsible for acidifying the extracellular environment.</text>
</comment>
<sequence>MASQSQGIQQLLQAEKVADARKRKARCLKQAKEEARMEVELYHREREEPAVGLEPGTPGSHPGPKAGTKPLSHPEISPG</sequence>
<dbReference type="InterPro" id="IPR005124">
    <property type="entry name" value="V-ATPase_G"/>
</dbReference>
<dbReference type="PANTHER" id="PTHR12713">
    <property type="entry name" value="VACUOLAR ATP SYNTHASE SUBUNIT G"/>
    <property type="match status" value="1"/>
</dbReference>
<protein>
    <recommendedName>
        <fullName evidence="8">V-type proton ATPase subunit G</fullName>
    </recommendedName>
</protein>
<feature type="region of interest" description="Disordered" evidence="9">
    <location>
        <begin position="42"/>
        <end position="79"/>
    </location>
</feature>
<evidence type="ECO:0000256" key="9">
    <source>
        <dbReference type="SAM" id="MobiDB-lite"/>
    </source>
</evidence>
<evidence type="ECO:0000313" key="11">
    <source>
        <dbReference type="Proteomes" id="UP000694429"/>
    </source>
</evidence>
<organism evidence="10 11">
    <name type="scientific">Canis lupus familiaris</name>
    <name type="common">Dog</name>
    <name type="synonym">Canis familiaris</name>
    <dbReference type="NCBI Taxonomy" id="9615"/>
    <lineage>
        <taxon>Eukaryota</taxon>
        <taxon>Metazoa</taxon>
        <taxon>Chordata</taxon>
        <taxon>Craniata</taxon>
        <taxon>Vertebrata</taxon>
        <taxon>Euteleostomi</taxon>
        <taxon>Mammalia</taxon>
        <taxon>Eutheria</taxon>
        <taxon>Laurasiatheria</taxon>
        <taxon>Carnivora</taxon>
        <taxon>Caniformia</taxon>
        <taxon>Canidae</taxon>
        <taxon>Canis</taxon>
    </lineage>
</organism>
<evidence type="ECO:0000256" key="1">
    <source>
        <dbReference type="ARBA" id="ARBA00004308"/>
    </source>
</evidence>
<comment type="subunit">
    <text evidence="7">V-ATPase is a heteromultimeric enzyme made up of two complexes: the ATP-hydrolytic V1 complex and the proton translocation V0 complex. The V1 complex consists of three catalytic AB heterodimers that form a heterohexamer, three peripheral stalks each consisting of EG heterodimers, one central rotor including subunits D and F, and the regulatory subunits C and H. The proton translocation complex V0 consists of the proton transport subunit a, a ring of proteolipid subunits c9c'', rotary subunit d, subunits e and f, and the accessory subunits ATP6AP1/Ac45 and ATP6AP2/PRR.</text>
</comment>
<dbReference type="PANTHER" id="PTHR12713:SF13">
    <property type="entry name" value="V-TYPE PROTON ATPASE SUBUNIT G 2"/>
    <property type="match status" value="1"/>
</dbReference>
<dbReference type="Pfam" id="PF03179">
    <property type="entry name" value="V-ATPase_G"/>
    <property type="match status" value="1"/>
</dbReference>
<evidence type="ECO:0000256" key="8">
    <source>
        <dbReference type="RuleBase" id="RU364019"/>
    </source>
</evidence>
<proteinExistence type="inferred from homology"/>
<evidence type="ECO:0000256" key="3">
    <source>
        <dbReference type="ARBA" id="ARBA00022448"/>
    </source>
</evidence>
<keyword evidence="6" id="KW-0472">Membrane</keyword>
<dbReference type="GO" id="GO:0016471">
    <property type="term" value="C:vacuolar proton-transporting V-type ATPase complex"/>
    <property type="evidence" value="ECO:0007669"/>
    <property type="project" value="InterPro"/>
</dbReference>
<name>A0A8C0N301_CANLF</name>
<accession>A0A8C0N301</accession>
<dbReference type="NCBIfam" id="TIGR01147">
    <property type="entry name" value="V_ATP_synt_G"/>
    <property type="match status" value="1"/>
</dbReference>
<dbReference type="Gene3D" id="1.20.5.620">
    <property type="entry name" value="F1F0 ATP synthase subunit B, membrane domain"/>
    <property type="match status" value="1"/>
</dbReference>
<dbReference type="GO" id="GO:0012505">
    <property type="term" value="C:endomembrane system"/>
    <property type="evidence" value="ECO:0007669"/>
    <property type="project" value="UniProtKB-SubCell"/>
</dbReference>
<evidence type="ECO:0000313" key="10">
    <source>
        <dbReference type="Ensembl" id="ENSCAFP00030020830.1"/>
    </source>
</evidence>
<keyword evidence="5 8" id="KW-0406">Ion transport</keyword>
<reference evidence="10" key="1">
    <citation type="submission" date="2019-03" db="EMBL/GenBank/DDBJ databases">
        <authorList>
            <person name="Warren W.C."/>
            <person name="Johnson G.S."/>
        </authorList>
    </citation>
    <scope>NUCLEOTIDE SEQUENCE [LARGE SCALE GENOMIC DNA]</scope>
    <source>
        <strain evidence="10">Basenji</strain>
    </source>
</reference>
<dbReference type="AlphaFoldDB" id="A0A8C0N301"/>
<keyword evidence="3 8" id="KW-0813">Transport</keyword>
<comment type="similarity">
    <text evidence="2 8">Belongs to the V-ATPase G subunit family.</text>
</comment>
<evidence type="ECO:0000256" key="6">
    <source>
        <dbReference type="ARBA" id="ARBA00023136"/>
    </source>
</evidence>
<keyword evidence="4 8" id="KW-0375">Hydrogen ion transport</keyword>
<dbReference type="Ensembl" id="ENSCAFT00030023900.1">
    <property type="protein sequence ID" value="ENSCAFP00030020830.1"/>
    <property type="gene ID" value="ENSCAFG00030012934.1"/>
</dbReference>
<dbReference type="FunFam" id="1.20.5.620:FF:000004">
    <property type="entry name" value="V-type proton ATPase subunit G"/>
    <property type="match status" value="1"/>
</dbReference>
<evidence type="ECO:0000256" key="4">
    <source>
        <dbReference type="ARBA" id="ARBA00022781"/>
    </source>
</evidence>
<dbReference type="Proteomes" id="UP000694429">
    <property type="component" value="Chromosome 11"/>
</dbReference>
<evidence type="ECO:0000256" key="7">
    <source>
        <dbReference type="ARBA" id="ARBA00046696"/>
    </source>
</evidence>
<evidence type="ECO:0000256" key="2">
    <source>
        <dbReference type="ARBA" id="ARBA00010066"/>
    </source>
</evidence>
<reference evidence="10" key="2">
    <citation type="submission" date="2025-08" db="UniProtKB">
        <authorList>
            <consortium name="Ensembl"/>
        </authorList>
    </citation>
    <scope>IDENTIFICATION</scope>
</reference>
<evidence type="ECO:0000256" key="5">
    <source>
        <dbReference type="ARBA" id="ARBA00023065"/>
    </source>
</evidence>
<comment type="subcellular location">
    <subcellularLocation>
        <location evidence="1">Endomembrane system</location>
    </subcellularLocation>
</comment>